<dbReference type="Pfam" id="PF00069">
    <property type="entry name" value="Pkinase"/>
    <property type="match status" value="1"/>
</dbReference>
<dbReference type="InterPro" id="IPR000719">
    <property type="entry name" value="Prot_kinase_dom"/>
</dbReference>
<evidence type="ECO:0000256" key="6">
    <source>
        <dbReference type="PROSITE-ProRule" id="PRU10141"/>
    </source>
</evidence>
<accession>A0A2S9YV31</accession>
<dbReference type="SUPFAM" id="SSF48452">
    <property type="entry name" value="TPR-like"/>
    <property type="match status" value="1"/>
</dbReference>
<evidence type="ECO:0000256" key="7">
    <source>
        <dbReference type="SAM" id="MobiDB-lite"/>
    </source>
</evidence>
<keyword evidence="4 6" id="KW-0067">ATP-binding</keyword>
<dbReference type="AlphaFoldDB" id="A0A2S9YV31"/>
<protein>
    <submittedName>
        <fullName evidence="10">Serine/threonine-protein kinase PknH</fullName>
        <ecNumber evidence="10">2.7.11.1</ecNumber>
    </submittedName>
</protein>
<keyword evidence="8" id="KW-1133">Transmembrane helix</keyword>
<evidence type="ECO:0000313" key="11">
    <source>
        <dbReference type="Proteomes" id="UP000238823"/>
    </source>
</evidence>
<feature type="binding site" evidence="6">
    <location>
        <position position="68"/>
    </location>
    <ligand>
        <name>ATP</name>
        <dbReference type="ChEBI" id="CHEBI:30616"/>
    </ligand>
</feature>
<keyword evidence="8" id="KW-0472">Membrane</keyword>
<evidence type="ECO:0000256" key="5">
    <source>
        <dbReference type="PROSITE-ProRule" id="PRU00339"/>
    </source>
</evidence>
<dbReference type="InterPro" id="IPR017441">
    <property type="entry name" value="Protein_kinase_ATP_BS"/>
</dbReference>
<evidence type="ECO:0000313" key="10">
    <source>
        <dbReference type="EMBL" id="PRQ08944.1"/>
    </source>
</evidence>
<dbReference type="InterPro" id="IPR011009">
    <property type="entry name" value="Kinase-like_dom_sf"/>
</dbReference>
<sequence>MGSTEPGISDILETQCPSVALDQRPLRLMPGQIIPGTSWRITQWLGEGNMGVVYEARHVEIDRRAAIKIIASSLAEDPAAIADFRSEASASAKIGSPNIADVFDFAVLDDGRLMMAMEFVPGRSLHEILIDEGCLSPSRLIGLFRQVCKGLQAAHDAGLVHRDVKPENIMVGDIGGRRDTVKLVDFGIVSILGERSLRHAGTPYYMPPEGMADGAIDGRYDIYSVGCVMYEMLVGVPPFVDRNLQRVLQMHAYDPVPALITTDASVPDALIEVVRRCLAKDPADRYASMKELEVALCEAQIGGQLRTTWDDLALPAIEPERHAKLLSQMPSRTSRRGVSGWWVPVLLAFGVVAGGMIAWPMLRAEPVLGSSRGAASAQTDDLVDRAHEAAALAYYVYPPVVDPRADTAYRILIELESLDSEEALRAARELRLELASTLVRLGDETWDKAGGEPFALDFYVQAMLFAPLIEPARSRAAISPGELLVLHRKAGTGDFTVPELIAVEPLLALVEPNLADKRDKLEQFKLLRSDQRPASTTAQLDALIENEFGLRLPNVAGSRNGAGAPTVSAPSEIAIDDDEDPSSQRQATVGKRAADKVIAKADAAREGARLEVAEKLYHKALRIEAGRVDALAGLGHVYFQRANHANAATYYEMAVRRSRRDATLRIALGDTYTKLLRYEQALEQYETAKALGSSKAAGRIARIDQRSGG</sequence>
<keyword evidence="8" id="KW-0812">Transmembrane</keyword>
<dbReference type="PROSITE" id="PS50005">
    <property type="entry name" value="TPR"/>
    <property type="match status" value="2"/>
</dbReference>
<dbReference type="PROSITE" id="PS00107">
    <property type="entry name" value="PROTEIN_KINASE_ATP"/>
    <property type="match status" value="1"/>
</dbReference>
<dbReference type="Gene3D" id="1.25.40.10">
    <property type="entry name" value="Tetratricopeptide repeat domain"/>
    <property type="match status" value="1"/>
</dbReference>
<feature type="repeat" description="TPR" evidence="5">
    <location>
        <begin position="662"/>
        <end position="695"/>
    </location>
</feature>
<dbReference type="PROSITE" id="PS50011">
    <property type="entry name" value="PROTEIN_KINASE_DOM"/>
    <property type="match status" value="1"/>
</dbReference>
<dbReference type="GO" id="GO:0004674">
    <property type="term" value="F:protein serine/threonine kinase activity"/>
    <property type="evidence" value="ECO:0007669"/>
    <property type="project" value="UniProtKB-EC"/>
</dbReference>
<evidence type="ECO:0000256" key="4">
    <source>
        <dbReference type="ARBA" id="ARBA00022840"/>
    </source>
</evidence>
<dbReference type="Gene3D" id="3.30.200.20">
    <property type="entry name" value="Phosphorylase Kinase, domain 1"/>
    <property type="match status" value="1"/>
</dbReference>
<dbReference type="PANTHER" id="PTHR43289">
    <property type="entry name" value="MITOGEN-ACTIVATED PROTEIN KINASE KINASE KINASE 20-RELATED"/>
    <property type="match status" value="1"/>
</dbReference>
<feature type="transmembrane region" description="Helical" evidence="8">
    <location>
        <begin position="341"/>
        <end position="362"/>
    </location>
</feature>
<dbReference type="SMART" id="SM00028">
    <property type="entry name" value="TPR"/>
    <property type="match status" value="2"/>
</dbReference>
<dbReference type="EMBL" id="PVNL01000032">
    <property type="protein sequence ID" value="PRQ08944.1"/>
    <property type="molecule type" value="Genomic_DNA"/>
</dbReference>
<dbReference type="InterPro" id="IPR019734">
    <property type="entry name" value="TPR_rpt"/>
</dbReference>
<dbReference type="GO" id="GO:0005524">
    <property type="term" value="F:ATP binding"/>
    <property type="evidence" value="ECO:0007669"/>
    <property type="project" value="UniProtKB-UniRule"/>
</dbReference>
<feature type="repeat" description="TPR" evidence="5">
    <location>
        <begin position="628"/>
        <end position="661"/>
    </location>
</feature>
<dbReference type="InterPro" id="IPR011990">
    <property type="entry name" value="TPR-like_helical_dom_sf"/>
</dbReference>
<dbReference type="PROSITE" id="PS00108">
    <property type="entry name" value="PROTEIN_KINASE_ST"/>
    <property type="match status" value="1"/>
</dbReference>
<keyword evidence="5" id="KW-0802">TPR repeat</keyword>
<evidence type="ECO:0000256" key="2">
    <source>
        <dbReference type="ARBA" id="ARBA00022741"/>
    </source>
</evidence>
<evidence type="ECO:0000256" key="8">
    <source>
        <dbReference type="SAM" id="Phobius"/>
    </source>
</evidence>
<dbReference type="SUPFAM" id="SSF56112">
    <property type="entry name" value="Protein kinase-like (PK-like)"/>
    <property type="match status" value="1"/>
</dbReference>
<feature type="domain" description="Protein kinase" evidence="9">
    <location>
        <begin position="39"/>
        <end position="301"/>
    </location>
</feature>
<organism evidence="10 11">
    <name type="scientific">Enhygromyxa salina</name>
    <dbReference type="NCBI Taxonomy" id="215803"/>
    <lineage>
        <taxon>Bacteria</taxon>
        <taxon>Pseudomonadati</taxon>
        <taxon>Myxococcota</taxon>
        <taxon>Polyangia</taxon>
        <taxon>Nannocystales</taxon>
        <taxon>Nannocystaceae</taxon>
        <taxon>Enhygromyxa</taxon>
    </lineage>
</organism>
<evidence type="ECO:0000259" key="9">
    <source>
        <dbReference type="PROSITE" id="PS50011"/>
    </source>
</evidence>
<feature type="region of interest" description="Disordered" evidence="7">
    <location>
        <begin position="559"/>
        <end position="591"/>
    </location>
</feature>
<keyword evidence="2 6" id="KW-0547">Nucleotide-binding</keyword>
<keyword evidence="1 10" id="KW-0808">Transferase</keyword>
<dbReference type="InterPro" id="IPR008271">
    <property type="entry name" value="Ser/Thr_kinase_AS"/>
</dbReference>
<gene>
    <name evidence="10" type="primary">pknH_1</name>
    <name evidence="10" type="ORF">ENSA7_13430</name>
</gene>
<dbReference type="SMART" id="SM00220">
    <property type="entry name" value="S_TKc"/>
    <property type="match status" value="1"/>
</dbReference>
<evidence type="ECO:0000256" key="1">
    <source>
        <dbReference type="ARBA" id="ARBA00022679"/>
    </source>
</evidence>
<dbReference type="Gene3D" id="1.10.510.10">
    <property type="entry name" value="Transferase(Phosphotransferase) domain 1"/>
    <property type="match status" value="1"/>
</dbReference>
<name>A0A2S9YV31_9BACT</name>
<reference evidence="10 11" key="1">
    <citation type="submission" date="2018-03" db="EMBL/GenBank/DDBJ databases">
        <title>Draft Genome Sequences of the Obligatory Marine Myxobacteria Enhygromyxa salina SWB007.</title>
        <authorList>
            <person name="Poehlein A."/>
            <person name="Moghaddam J.A."/>
            <person name="Harms H."/>
            <person name="Alanjari M."/>
            <person name="Koenig G.M."/>
            <person name="Daniel R."/>
            <person name="Schaeberle T.F."/>
        </authorList>
    </citation>
    <scope>NUCLEOTIDE SEQUENCE [LARGE SCALE GENOMIC DNA]</scope>
    <source>
        <strain evidence="10 11">SWB007</strain>
    </source>
</reference>
<comment type="caution">
    <text evidence="10">The sequence shown here is derived from an EMBL/GenBank/DDBJ whole genome shotgun (WGS) entry which is preliminary data.</text>
</comment>
<dbReference type="Proteomes" id="UP000238823">
    <property type="component" value="Unassembled WGS sequence"/>
</dbReference>
<dbReference type="EC" id="2.7.11.1" evidence="10"/>
<dbReference type="CDD" id="cd14014">
    <property type="entry name" value="STKc_PknB_like"/>
    <property type="match status" value="1"/>
</dbReference>
<dbReference type="PANTHER" id="PTHR43289:SF6">
    <property type="entry name" value="SERINE_THREONINE-PROTEIN KINASE NEKL-3"/>
    <property type="match status" value="1"/>
</dbReference>
<evidence type="ECO:0000256" key="3">
    <source>
        <dbReference type="ARBA" id="ARBA00022777"/>
    </source>
</evidence>
<proteinExistence type="predicted"/>
<keyword evidence="3 10" id="KW-0418">Kinase</keyword>